<name>A0A397HQH9_9GLOM</name>
<organism evidence="2 3">
    <name type="scientific">Diversispora epigaea</name>
    <dbReference type="NCBI Taxonomy" id="1348612"/>
    <lineage>
        <taxon>Eukaryota</taxon>
        <taxon>Fungi</taxon>
        <taxon>Fungi incertae sedis</taxon>
        <taxon>Mucoromycota</taxon>
        <taxon>Glomeromycotina</taxon>
        <taxon>Glomeromycetes</taxon>
        <taxon>Diversisporales</taxon>
        <taxon>Diversisporaceae</taxon>
        <taxon>Diversispora</taxon>
    </lineage>
</organism>
<dbReference type="Proteomes" id="UP000266861">
    <property type="component" value="Unassembled WGS sequence"/>
</dbReference>
<sequence length="103" mass="11554">MEKTASLSSSPSSSSSSSLSSSPSPSLPQSCCHYIADVLIYAKNFKNQLSIRCDDNIRYEATANLHFCSFDEFQLENCSQDFQLFLLDNINLFPNLIFEITLL</sequence>
<gene>
    <name evidence="2" type="ORF">Glove_318g56</name>
</gene>
<evidence type="ECO:0000313" key="3">
    <source>
        <dbReference type="Proteomes" id="UP000266861"/>
    </source>
</evidence>
<evidence type="ECO:0000313" key="2">
    <source>
        <dbReference type="EMBL" id="RHZ65282.1"/>
    </source>
</evidence>
<evidence type="ECO:0000256" key="1">
    <source>
        <dbReference type="SAM" id="MobiDB-lite"/>
    </source>
</evidence>
<dbReference type="AlphaFoldDB" id="A0A397HQH9"/>
<dbReference type="EMBL" id="PQFF01000290">
    <property type="protein sequence ID" value="RHZ65282.1"/>
    <property type="molecule type" value="Genomic_DNA"/>
</dbReference>
<protein>
    <submittedName>
        <fullName evidence="2">Uncharacterized protein</fullName>
    </submittedName>
</protein>
<comment type="caution">
    <text evidence="2">The sequence shown here is derived from an EMBL/GenBank/DDBJ whole genome shotgun (WGS) entry which is preliminary data.</text>
</comment>
<keyword evidence="3" id="KW-1185">Reference proteome</keyword>
<proteinExistence type="predicted"/>
<feature type="region of interest" description="Disordered" evidence="1">
    <location>
        <begin position="1"/>
        <end position="28"/>
    </location>
</feature>
<reference evidence="2 3" key="1">
    <citation type="submission" date="2018-08" db="EMBL/GenBank/DDBJ databases">
        <title>Genome and evolution of the arbuscular mycorrhizal fungus Diversispora epigaea (formerly Glomus versiforme) and its bacterial endosymbionts.</title>
        <authorList>
            <person name="Sun X."/>
            <person name="Fei Z."/>
            <person name="Harrison M."/>
        </authorList>
    </citation>
    <scope>NUCLEOTIDE SEQUENCE [LARGE SCALE GENOMIC DNA]</scope>
    <source>
        <strain evidence="2 3">IT104</strain>
    </source>
</reference>
<accession>A0A397HQH9</accession>